<name>A0ABY7TY79_9SPHN</name>
<keyword evidence="2" id="KW-1185">Reference proteome</keyword>
<dbReference type="Proteomes" id="UP001218231">
    <property type="component" value="Chromosome"/>
</dbReference>
<organism evidence="1 2">
    <name type="scientific">Novosphingobium humi</name>
    <dbReference type="NCBI Taxonomy" id="2282397"/>
    <lineage>
        <taxon>Bacteria</taxon>
        <taxon>Pseudomonadati</taxon>
        <taxon>Pseudomonadota</taxon>
        <taxon>Alphaproteobacteria</taxon>
        <taxon>Sphingomonadales</taxon>
        <taxon>Sphingomonadaceae</taxon>
        <taxon>Novosphingobium</taxon>
    </lineage>
</organism>
<accession>A0ABY7TY79</accession>
<evidence type="ECO:0008006" key="3">
    <source>
        <dbReference type="Google" id="ProtNLM"/>
    </source>
</evidence>
<dbReference type="Gene3D" id="3.50.50.60">
    <property type="entry name" value="FAD/NAD(P)-binding domain"/>
    <property type="match status" value="1"/>
</dbReference>
<protein>
    <recommendedName>
        <fullName evidence="3">Dehydrogenase (Flavoprotein)</fullName>
    </recommendedName>
</protein>
<dbReference type="SUPFAM" id="SSF51905">
    <property type="entry name" value="FAD/NAD(P)-binding domain"/>
    <property type="match status" value="1"/>
</dbReference>
<dbReference type="InterPro" id="IPR036188">
    <property type="entry name" value="FAD/NAD-bd_sf"/>
</dbReference>
<sequence>MSKTPRQSVLIRGGGLAGACAAHLLRGAGFAIAHEPVRRSPVPVIMLSDAALGLIRDAFGRRDLFADAHRIAQRVVRWGRDPVAVPHGAVVVSEDDLIAALGGELAGDADAPAPMATLHCAPPFPDAELMRFGQRRAMAARVLLRAGADHATCHVEAVAQGWLFLIPSGPAQCWLLGVGAPLERLLEGSVLIAPLIAGLGESSPGFETAPRQLARLAGPNWLACGMSAIAFDPICGDGSAQSVREAILAAAVITHPGDRDALATHYHSMLTASLRRHIQISGQFYASGGDSPWWREQVAALAQGYAWTTAQLAHMPEPRYLLRGFQLIEREAAT</sequence>
<dbReference type="EMBL" id="CP117417">
    <property type="protein sequence ID" value="WCT77991.1"/>
    <property type="molecule type" value="Genomic_DNA"/>
</dbReference>
<dbReference type="RefSeq" id="WP_273618341.1">
    <property type="nucleotide sequence ID" value="NZ_CP117417.1"/>
</dbReference>
<proteinExistence type="predicted"/>
<evidence type="ECO:0000313" key="2">
    <source>
        <dbReference type="Proteomes" id="UP001218231"/>
    </source>
</evidence>
<gene>
    <name evidence="1" type="ORF">PQ457_03170</name>
</gene>
<reference evidence="1 2" key="1">
    <citation type="submission" date="2023-02" db="EMBL/GenBank/DDBJ databases">
        <title>Genome sequence of Novosphingobium humi KACC 19094.</title>
        <authorList>
            <person name="Kim S."/>
            <person name="Heo J."/>
            <person name="Kwon S.-W."/>
        </authorList>
    </citation>
    <scope>NUCLEOTIDE SEQUENCE [LARGE SCALE GENOMIC DNA]</scope>
    <source>
        <strain evidence="1 2">KACC 19094</strain>
    </source>
</reference>
<evidence type="ECO:0000313" key="1">
    <source>
        <dbReference type="EMBL" id="WCT77991.1"/>
    </source>
</evidence>